<feature type="binding site" evidence="11">
    <location>
        <position position="278"/>
    </location>
    <ligand>
        <name>L-glutamine</name>
        <dbReference type="ChEBI" id="CHEBI:58359"/>
    </ligand>
</feature>
<comment type="pathway">
    <text evidence="2 11">Amino-acid biosynthesis; L-arginine biosynthesis; carbamoyl phosphate from bicarbonate: step 1/1.</text>
</comment>
<dbReference type="GO" id="GO:0006541">
    <property type="term" value="P:glutamine metabolic process"/>
    <property type="evidence" value="ECO:0007669"/>
    <property type="project" value="InterPro"/>
</dbReference>
<dbReference type="PANTHER" id="PTHR43418">
    <property type="entry name" value="MULTIFUNCTIONAL TRYPTOPHAN BIOSYNTHESIS PROTEIN-RELATED"/>
    <property type="match status" value="1"/>
</dbReference>
<dbReference type="PROSITE" id="PS51273">
    <property type="entry name" value="GATASE_TYPE_1"/>
    <property type="match status" value="1"/>
</dbReference>
<dbReference type="PRINTS" id="PR00096">
    <property type="entry name" value="GATASE"/>
</dbReference>
<comment type="subunit">
    <text evidence="11">Composed of two chains; the small (or glutamine) chain promotes the hydrolysis of glutamine to ammonia, which is used by the large (or ammonia) chain to synthesize carbamoyl phosphate. Tetramer of heterodimers (alpha,beta)4.</text>
</comment>
<feature type="binding site" evidence="11">
    <location>
        <position position="316"/>
    </location>
    <ligand>
        <name>L-glutamine</name>
        <dbReference type="ChEBI" id="CHEBI:58359"/>
    </ligand>
</feature>
<keyword evidence="11" id="KW-0028">Amino-acid biosynthesis</keyword>
<dbReference type="EC" id="6.3.5.5" evidence="11"/>
<feature type="binding site" evidence="11">
    <location>
        <position position="248"/>
    </location>
    <ligand>
        <name>L-glutamine</name>
        <dbReference type="ChEBI" id="CHEBI:58359"/>
    </ligand>
</feature>
<dbReference type="NCBIfam" id="NF009475">
    <property type="entry name" value="PRK12838.1"/>
    <property type="match status" value="1"/>
</dbReference>
<keyword evidence="8 11" id="KW-0665">Pyrimidine biosynthesis</keyword>
<keyword evidence="11" id="KW-0055">Arginine biosynthesis</keyword>
<keyword evidence="7 11" id="KW-0315">Glutamine amidotransferase</keyword>
<dbReference type="InterPro" id="IPR002474">
    <property type="entry name" value="CarbamoylP_synth_ssu_N"/>
</dbReference>
<dbReference type="InterPro" id="IPR050472">
    <property type="entry name" value="Anth_synth/Amidotransfase"/>
</dbReference>
<feature type="binding site" evidence="11">
    <location>
        <position position="246"/>
    </location>
    <ligand>
        <name>L-glutamine</name>
        <dbReference type="ChEBI" id="CHEBI:58359"/>
    </ligand>
</feature>
<dbReference type="SUPFAM" id="SSF52317">
    <property type="entry name" value="Class I glutamine amidotransferase-like"/>
    <property type="match status" value="1"/>
</dbReference>
<evidence type="ECO:0000256" key="7">
    <source>
        <dbReference type="ARBA" id="ARBA00022962"/>
    </source>
</evidence>
<dbReference type="GO" id="GO:0006207">
    <property type="term" value="P:'de novo' pyrimidine nucleobase biosynthetic process"/>
    <property type="evidence" value="ECO:0007669"/>
    <property type="project" value="InterPro"/>
</dbReference>
<reference evidence="13" key="1">
    <citation type="submission" date="2019-09" db="EMBL/GenBank/DDBJ databases">
        <title>Characterisation of the sponge microbiome using genome-centric metagenomics.</title>
        <authorList>
            <person name="Engelberts J.P."/>
            <person name="Robbins S.J."/>
            <person name="De Goeij J.M."/>
            <person name="Aranda M."/>
            <person name="Bell S.C."/>
            <person name="Webster N.S."/>
        </authorList>
    </citation>
    <scope>NUCLEOTIDE SEQUENCE</scope>
    <source>
        <strain evidence="13">SB0662_bin_9</strain>
    </source>
</reference>
<evidence type="ECO:0000256" key="8">
    <source>
        <dbReference type="ARBA" id="ARBA00022975"/>
    </source>
</evidence>
<organism evidence="13">
    <name type="scientific">Caldilineaceae bacterium SB0662_bin_9</name>
    <dbReference type="NCBI Taxonomy" id="2605258"/>
    <lineage>
        <taxon>Bacteria</taxon>
        <taxon>Bacillati</taxon>
        <taxon>Chloroflexota</taxon>
        <taxon>Caldilineae</taxon>
        <taxon>Caldilineales</taxon>
        <taxon>Caldilineaceae</taxon>
    </lineage>
</organism>
<feature type="binding site" evidence="11">
    <location>
        <position position="275"/>
    </location>
    <ligand>
        <name>L-glutamine</name>
        <dbReference type="ChEBI" id="CHEBI:58359"/>
    </ligand>
</feature>
<dbReference type="InterPro" id="IPR029062">
    <property type="entry name" value="Class_I_gatase-like"/>
</dbReference>
<feature type="region of interest" description="CPSase" evidence="11">
    <location>
        <begin position="1"/>
        <end position="195"/>
    </location>
</feature>
<evidence type="ECO:0000256" key="1">
    <source>
        <dbReference type="ARBA" id="ARBA00004812"/>
    </source>
</evidence>
<dbReference type="SMART" id="SM01097">
    <property type="entry name" value="CPSase_sm_chain"/>
    <property type="match status" value="1"/>
</dbReference>
<keyword evidence="4 11" id="KW-0436">Ligase</keyword>
<dbReference type="GO" id="GO:0005524">
    <property type="term" value="F:ATP binding"/>
    <property type="evidence" value="ECO:0007669"/>
    <property type="project" value="UniProtKB-UniRule"/>
</dbReference>
<dbReference type="PRINTS" id="PR00097">
    <property type="entry name" value="ANTSNTHASEII"/>
</dbReference>
<evidence type="ECO:0000256" key="6">
    <source>
        <dbReference type="ARBA" id="ARBA00022840"/>
    </source>
</evidence>
<dbReference type="InterPro" id="IPR035686">
    <property type="entry name" value="CPSase_GATase1"/>
</dbReference>
<dbReference type="GO" id="GO:0004088">
    <property type="term" value="F:carbamoyl-phosphate synthase (glutamine-hydrolyzing) activity"/>
    <property type="evidence" value="ECO:0007669"/>
    <property type="project" value="UniProtKB-UniRule"/>
</dbReference>
<evidence type="ECO:0000256" key="11">
    <source>
        <dbReference type="HAMAP-Rule" id="MF_01209"/>
    </source>
</evidence>
<sequence>MNGQRAHLVLSDGTVFVGQGFGAKTVAVGEVVFNTCLTGYQEVITDPSYQGQMVCMTTPHIGNTGINEEDIESARPRLTALIVREVSRNVSSWRATRSLPDWLAEAGVPGISDIDTRLLTRHIREQGVVHAALCTDGSLTQEQLLARARDFEGLEGRDLVREVTCTEPYAWAETTDSPWEPVASGELPELVEMERQPLVVAWDLGIKYNILRRLASQGFRVEVVPASTSAAEVLAMNPDGLFLSNGPGDPGALHYVTETARQLIESRVPLFGICLGHQIIAQALGAETYKLKFGHHGGNQPVSDLAAGNVQITSQNHNYSVQHDGLPDNVEITHWNLNDKTVEGLRLKDKPVFSVQYHPEASPGPHDADRLFAEFVHLVRSRQPATG</sequence>
<feature type="binding site" evidence="11">
    <location>
        <position position="48"/>
    </location>
    <ligand>
        <name>L-glutamine</name>
        <dbReference type="ChEBI" id="CHEBI:58359"/>
    </ligand>
</feature>
<proteinExistence type="inferred from homology"/>
<dbReference type="GO" id="GO:0004359">
    <property type="term" value="F:glutaminase activity"/>
    <property type="evidence" value="ECO:0007669"/>
    <property type="project" value="RHEA"/>
</dbReference>
<feature type="binding site" evidence="11">
    <location>
        <position position="319"/>
    </location>
    <ligand>
        <name>L-glutamine</name>
        <dbReference type="ChEBI" id="CHEBI:58359"/>
    </ligand>
</feature>
<gene>
    <name evidence="11 13" type="primary">carA</name>
    <name evidence="13" type="ORF">F4Y08_11530</name>
</gene>
<dbReference type="Pfam" id="PF00117">
    <property type="entry name" value="GATase"/>
    <property type="match status" value="1"/>
</dbReference>
<dbReference type="Pfam" id="PF00988">
    <property type="entry name" value="CPSase_sm_chain"/>
    <property type="match status" value="1"/>
</dbReference>
<feature type="active site" description="Nucleophile" evidence="11">
    <location>
        <position position="274"/>
    </location>
</feature>
<comment type="caution">
    <text evidence="13">The sequence shown here is derived from an EMBL/GenBank/DDBJ whole genome shotgun (WGS) entry which is preliminary data.</text>
</comment>
<dbReference type="FunFam" id="3.50.30.20:FF:000001">
    <property type="entry name" value="Carbamoyl-phosphate synthase small chain"/>
    <property type="match status" value="1"/>
</dbReference>
<comment type="catalytic activity">
    <reaction evidence="9 11">
        <text>hydrogencarbonate + L-glutamine + 2 ATP + H2O = carbamoyl phosphate + L-glutamate + 2 ADP + phosphate + 2 H(+)</text>
        <dbReference type="Rhea" id="RHEA:18633"/>
        <dbReference type="ChEBI" id="CHEBI:15377"/>
        <dbReference type="ChEBI" id="CHEBI:15378"/>
        <dbReference type="ChEBI" id="CHEBI:17544"/>
        <dbReference type="ChEBI" id="CHEBI:29985"/>
        <dbReference type="ChEBI" id="CHEBI:30616"/>
        <dbReference type="ChEBI" id="CHEBI:43474"/>
        <dbReference type="ChEBI" id="CHEBI:58228"/>
        <dbReference type="ChEBI" id="CHEBI:58359"/>
        <dbReference type="ChEBI" id="CHEBI:456216"/>
        <dbReference type="EC" id="6.3.5.5"/>
    </reaction>
</comment>
<dbReference type="GO" id="GO:0044205">
    <property type="term" value="P:'de novo' UMP biosynthetic process"/>
    <property type="evidence" value="ECO:0007669"/>
    <property type="project" value="UniProtKB-UniRule"/>
</dbReference>
<evidence type="ECO:0000313" key="13">
    <source>
        <dbReference type="EMBL" id="MYD90944.1"/>
    </source>
</evidence>
<dbReference type="InterPro" id="IPR036480">
    <property type="entry name" value="CarbP_synth_ssu_N_sf"/>
</dbReference>
<dbReference type="UniPathway" id="UPA00070">
    <property type="reaction ID" value="UER00115"/>
</dbReference>
<dbReference type="PANTHER" id="PTHR43418:SF7">
    <property type="entry name" value="CARBAMOYL-PHOSPHATE SYNTHASE SMALL CHAIN"/>
    <property type="match status" value="1"/>
</dbReference>
<dbReference type="UniPathway" id="UPA00068">
    <property type="reaction ID" value="UER00171"/>
</dbReference>
<comment type="caution">
    <text evidence="11">Lacks conserved residue(s) required for the propagation of feature annotation.</text>
</comment>
<dbReference type="Gene3D" id="3.50.30.20">
    <property type="entry name" value="Carbamoyl-phosphate synthase small subunit, N-terminal domain"/>
    <property type="match status" value="1"/>
</dbReference>
<feature type="active site" evidence="11">
    <location>
        <position position="358"/>
    </location>
</feature>
<feature type="domain" description="Carbamoyl-phosphate synthase small subunit N-terminal" evidence="12">
    <location>
        <begin position="4"/>
        <end position="134"/>
    </location>
</feature>
<keyword evidence="6 11" id="KW-0067">ATP-binding</keyword>
<dbReference type="EMBL" id="VXPY01000083">
    <property type="protein sequence ID" value="MYD90944.1"/>
    <property type="molecule type" value="Genomic_DNA"/>
</dbReference>
<dbReference type="GO" id="GO:0006526">
    <property type="term" value="P:L-arginine biosynthetic process"/>
    <property type="evidence" value="ECO:0007669"/>
    <property type="project" value="UniProtKB-UniRule"/>
</dbReference>
<dbReference type="CDD" id="cd01744">
    <property type="entry name" value="GATase1_CPSase"/>
    <property type="match status" value="1"/>
</dbReference>
<dbReference type="HAMAP" id="MF_01209">
    <property type="entry name" value="CPSase_S_chain"/>
    <property type="match status" value="1"/>
</dbReference>
<evidence type="ECO:0000256" key="5">
    <source>
        <dbReference type="ARBA" id="ARBA00022741"/>
    </source>
</evidence>
<feature type="active site" evidence="11">
    <location>
        <position position="360"/>
    </location>
</feature>
<evidence type="ECO:0000256" key="3">
    <source>
        <dbReference type="ARBA" id="ARBA00007800"/>
    </source>
</evidence>
<dbReference type="AlphaFoldDB" id="A0A6B1DX55"/>
<evidence type="ECO:0000256" key="2">
    <source>
        <dbReference type="ARBA" id="ARBA00005077"/>
    </source>
</evidence>
<dbReference type="NCBIfam" id="TIGR01368">
    <property type="entry name" value="CPSaseIIsmall"/>
    <property type="match status" value="1"/>
</dbReference>
<keyword evidence="5 11" id="KW-0547">Nucleotide-binding</keyword>
<dbReference type="PRINTS" id="PR00099">
    <property type="entry name" value="CPSGATASE"/>
</dbReference>
<accession>A0A6B1DX55</accession>
<evidence type="ECO:0000256" key="10">
    <source>
        <dbReference type="ARBA" id="ARBA00049285"/>
    </source>
</evidence>
<name>A0A6B1DX55_9CHLR</name>
<dbReference type="SUPFAM" id="SSF52021">
    <property type="entry name" value="Carbamoyl phosphate synthetase, small subunit N-terminal domain"/>
    <property type="match status" value="1"/>
</dbReference>
<protein>
    <recommendedName>
        <fullName evidence="11">Carbamoyl phosphate synthase small chain</fullName>
        <ecNumber evidence="11">6.3.5.5</ecNumber>
    </recommendedName>
    <alternativeName>
        <fullName evidence="11">Carbamoyl phosphate synthetase glutamine chain</fullName>
    </alternativeName>
</protein>
<comment type="similarity">
    <text evidence="3 11">Belongs to the CarA family.</text>
</comment>
<comment type="catalytic activity">
    <reaction evidence="10 11">
        <text>L-glutamine + H2O = L-glutamate + NH4(+)</text>
        <dbReference type="Rhea" id="RHEA:15889"/>
        <dbReference type="ChEBI" id="CHEBI:15377"/>
        <dbReference type="ChEBI" id="CHEBI:28938"/>
        <dbReference type="ChEBI" id="CHEBI:29985"/>
        <dbReference type="ChEBI" id="CHEBI:58359"/>
    </reaction>
</comment>
<evidence type="ECO:0000256" key="9">
    <source>
        <dbReference type="ARBA" id="ARBA00048816"/>
    </source>
</evidence>
<comment type="function">
    <text evidence="11">Small subunit of the glutamine-dependent carbamoyl phosphate synthetase (CPSase). CPSase catalyzes the formation of carbamoyl phosphate from the ammonia moiety of glutamine, carbonate, and phosphate donated by ATP, constituting the first step of 2 biosynthetic pathways, one leading to arginine and/or urea and the other to pyrimidine nucleotides. The small subunit (glutamine amidotransferase) binds and cleaves glutamine to supply the large subunit with the substrate ammonia.</text>
</comment>
<comment type="pathway">
    <text evidence="1 11">Pyrimidine metabolism; UMP biosynthesis via de novo pathway; (S)-dihydroorotate from bicarbonate: step 1/3.</text>
</comment>
<dbReference type="InterPro" id="IPR006274">
    <property type="entry name" value="CarbamoylP_synth_ssu"/>
</dbReference>
<evidence type="ECO:0000256" key="4">
    <source>
        <dbReference type="ARBA" id="ARBA00022598"/>
    </source>
</evidence>
<evidence type="ECO:0000259" key="12">
    <source>
        <dbReference type="SMART" id="SM01097"/>
    </source>
</evidence>
<dbReference type="Gene3D" id="3.40.50.880">
    <property type="match status" value="1"/>
</dbReference>
<dbReference type="InterPro" id="IPR017926">
    <property type="entry name" value="GATASE"/>
</dbReference>